<dbReference type="Proteomes" id="UP000216024">
    <property type="component" value="Unassembled WGS sequence"/>
</dbReference>
<evidence type="ECO:0000313" key="3">
    <source>
        <dbReference type="Proteomes" id="UP000216024"/>
    </source>
</evidence>
<sequence>MKNGKIISSYMDIEVYRKSFNELAKNTFGLNFEEWYQNGYLGDKYIAYSYLQDDKIIANVSVNKMNLVMDGKIKKAIQIGTVMTDSKYRNMGLAAKLMNHVIQKYENSCDLIYLFANDSVLEFYPKFGFEKISENSYEMEAKDIKRKVVPIKRLDIKNENDRENIKRLVQNRKPISEKLGIINDQWPLLVYCLYEYRNDMYYLMEDDSIVIARRNDHTLHLYDIISQKPINLDDVLEKVVREEDERVQFYFIPKKSKYNVMRGVAERIDDTLFVRTKDPLCDEILFPMTSHT</sequence>
<protein>
    <recommendedName>
        <fullName evidence="1">N-acetyltransferase domain-containing protein</fullName>
    </recommendedName>
</protein>
<dbReference type="CDD" id="cd04301">
    <property type="entry name" value="NAT_SF"/>
    <property type="match status" value="1"/>
</dbReference>
<proteinExistence type="predicted"/>
<comment type="caution">
    <text evidence="2">The sequence shown here is derived from an EMBL/GenBank/DDBJ whole genome shotgun (WGS) entry which is preliminary data.</text>
</comment>
<accession>A0A267MN64</accession>
<name>A0A267MN64_9FIRM</name>
<gene>
    <name evidence="2" type="ORF">CCE28_05535</name>
</gene>
<reference evidence="2 3" key="1">
    <citation type="submission" date="2017-06" db="EMBL/GenBank/DDBJ databases">
        <title>Draft genome sequence of anaerobic fermentative bacterium Anaeromicrobium sediminis DY2726D isolated from West Pacific Ocean sediments.</title>
        <authorList>
            <person name="Zeng X."/>
        </authorList>
    </citation>
    <scope>NUCLEOTIDE SEQUENCE [LARGE SCALE GENOMIC DNA]</scope>
    <source>
        <strain evidence="2 3">DY2726D</strain>
    </source>
</reference>
<feature type="domain" description="N-acetyltransferase" evidence="1">
    <location>
        <begin position="8"/>
        <end position="155"/>
    </location>
</feature>
<dbReference type="PROSITE" id="PS51186">
    <property type="entry name" value="GNAT"/>
    <property type="match status" value="1"/>
</dbReference>
<dbReference type="InterPro" id="IPR016181">
    <property type="entry name" value="Acyl_CoA_acyltransferase"/>
</dbReference>
<dbReference type="RefSeq" id="WP_095131801.1">
    <property type="nucleotide sequence ID" value="NZ_NIBG01000003.1"/>
</dbReference>
<evidence type="ECO:0000259" key="1">
    <source>
        <dbReference type="PROSITE" id="PS51186"/>
    </source>
</evidence>
<dbReference type="InterPro" id="IPR000182">
    <property type="entry name" value="GNAT_dom"/>
</dbReference>
<dbReference type="SUPFAM" id="SSF55729">
    <property type="entry name" value="Acyl-CoA N-acyltransferases (Nat)"/>
    <property type="match status" value="1"/>
</dbReference>
<dbReference type="OrthoDB" id="9804948at2"/>
<organism evidence="2 3">
    <name type="scientific">Anaeromicrobium sediminis</name>
    <dbReference type="NCBI Taxonomy" id="1478221"/>
    <lineage>
        <taxon>Bacteria</taxon>
        <taxon>Bacillati</taxon>
        <taxon>Bacillota</taxon>
        <taxon>Clostridia</taxon>
        <taxon>Peptostreptococcales</taxon>
        <taxon>Thermotaleaceae</taxon>
        <taxon>Anaeromicrobium</taxon>
    </lineage>
</organism>
<dbReference type="AlphaFoldDB" id="A0A267MN64"/>
<keyword evidence="3" id="KW-1185">Reference proteome</keyword>
<dbReference type="Gene3D" id="3.40.630.30">
    <property type="match status" value="1"/>
</dbReference>
<dbReference type="EMBL" id="NIBG01000003">
    <property type="protein sequence ID" value="PAB60358.1"/>
    <property type="molecule type" value="Genomic_DNA"/>
</dbReference>
<dbReference type="Pfam" id="PF13527">
    <property type="entry name" value="Acetyltransf_9"/>
    <property type="match status" value="1"/>
</dbReference>
<dbReference type="GO" id="GO:0016747">
    <property type="term" value="F:acyltransferase activity, transferring groups other than amino-acyl groups"/>
    <property type="evidence" value="ECO:0007669"/>
    <property type="project" value="InterPro"/>
</dbReference>
<evidence type="ECO:0000313" key="2">
    <source>
        <dbReference type="EMBL" id="PAB60358.1"/>
    </source>
</evidence>